<evidence type="ECO:0000313" key="2">
    <source>
        <dbReference type="Proteomes" id="UP000386466"/>
    </source>
</evidence>
<organism evidence="1 2">
    <name type="scientific">Lynx pardinus</name>
    <name type="common">Iberian lynx</name>
    <name type="synonym">Felis pardina</name>
    <dbReference type="NCBI Taxonomy" id="191816"/>
    <lineage>
        <taxon>Eukaryota</taxon>
        <taxon>Metazoa</taxon>
        <taxon>Chordata</taxon>
        <taxon>Craniata</taxon>
        <taxon>Vertebrata</taxon>
        <taxon>Euteleostomi</taxon>
        <taxon>Mammalia</taxon>
        <taxon>Eutheria</taxon>
        <taxon>Laurasiatheria</taxon>
        <taxon>Carnivora</taxon>
        <taxon>Feliformia</taxon>
        <taxon>Felidae</taxon>
        <taxon>Felinae</taxon>
        <taxon>Lynx</taxon>
    </lineage>
</organism>
<evidence type="ECO:0000313" key="1">
    <source>
        <dbReference type="EMBL" id="VFV41770.1"/>
    </source>
</evidence>
<gene>
    <name evidence="1" type="ORF">LYPA_23C019311</name>
</gene>
<name>A0A485P7S5_LYNPA</name>
<sequence length="68" mass="7179">MLCMYEAPGSIPGISTVFSPHSPPSSSLKCHAGSPLSETCNTPDTLLLQEAEGSCWQKNVKAKTSPDD</sequence>
<keyword evidence="2" id="KW-1185">Reference proteome</keyword>
<dbReference type="AlphaFoldDB" id="A0A485P7S5"/>
<accession>A0A485P7S5</accession>
<reference evidence="1 2" key="1">
    <citation type="submission" date="2019-01" db="EMBL/GenBank/DDBJ databases">
        <authorList>
            <person name="Alioto T."/>
            <person name="Alioto T."/>
        </authorList>
    </citation>
    <scope>NUCLEOTIDE SEQUENCE [LARGE SCALE GENOMIC DNA]</scope>
</reference>
<proteinExistence type="predicted"/>
<dbReference type="Proteomes" id="UP000386466">
    <property type="component" value="Unassembled WGS sequence"/>
</dbReference>
<dbReference type="EMBL" id="CAAGRJ010030906">
    <property type="protein sequence ID" value="VFV41770.1"/>
    <property type="molecule type" value="Genomic_DNA"/>
</dbReference>
<protein>
    <submittedName>
        <fullName evidence="1">Uncharacterized protein</fullName>
    </submittedName>
</protein>